<dbReference type="InterPro" id="IPR054547">
    <property type="entry name" value="NNH1"/>
</dbReference>
<reference evidence="2 5" key="2">
    <citation type="submission" date="2019-04" db="EMBL/GenBank/DDBJ databases">
        <title>Draft genome sequences of Streptomyces avermitilis NBRC 14893.</title>
        <authorList>
            <person name="Komaki H."/>
            <person name="Tamura T."/>
            <person name="Hosoyama A."/>
        </authorList>
    </citation>
    <scope>NUCLEOTIDE SEQUENCE [LARGE SCALE GENOMIC DNA]</scope>
    <source>
        <strain evidence="2 5">NBRC 14893</strain>
    </source>
</reference>
<dbReference type="EMBL" id="BJHY01000001">
    <property type="protein sequence ID" value="GDY75031.1"/>
    <property type="molecule type" value="Genomic_DNA"/>
</dbReference>
<protein>
    <recommendedName>
        <fullName evidence="1">NACHT N-terminal Helical domain-containing protein</fullName>
    </recommendedName>
</protein>
<dbReference type="Proteomes" id="UP000299211">
    <property type="component" value="Unassembled WGS sequence"/>
</dbReference>
<dbReference type="AlphaFoldDB" id="A0A4D4MSC7"/>
<dbReference type="Pfam" id="PF22733">
    <property type="entry name" value="NNH1"/>
    <property type="match status" value="1"/>
</dbReference>
<feature type="domain" description="NACHT N-terminal Helical" evidence="1">
    <location>
        <begin position="8"/>
        <end position="96"/>
    </location>
</feature>
<comment type="caution">
    <text evidence="3">The sequence shown here is derived from an EMBL/GenBank/DDBJ whole genome shotgun (WGS) entry which is preliminary data.</text>
</comment>
<evidence type="ECO:0000313" key="4">
    <source>
        <dbReference type="Proteomes" id="UP000299211"/>
    </source>
</evidence>
<evidence type="ECO:0000313" key="2">
    <source>
        <dbReference type="EMBL" id="GDY64784.1"/>
    </source>
</evidence>
<name>A0A4D4MSC7_STRAX</name>
<dbReference type="Proteomes" id="UP000302139">
    <property type="component" value="Unassembled WGS sequence"/>
</dbReference>
<proteinExistence type="predicted"/>
<reference evidence="3 4" key="1">
    <citation type="submission" date="2019-04" db="EMBL/GenBank/DDBJ databases">
        <title>Draft genome sequences of Streptomyces avermitilis ATCC 31267.</title>
        <authorList>
            <person name="Komaki H."/>
            <person name="Tamura T."/>
            <person name="Hosoyama A."/>
        </authorList>
    </citation>
    <scope>NUCLEOTIDE SEQUENCE [LARGE SCALE GENOMIC DNA]</scope>
    <source>
        <strain evidence="3 4">ATCC 31267</strain>
    </source>
</reference>
<evidence type="ECO:0000313" key="5">
    <source>
        <dbReference type="Proteomes" id="UP000302139"/>
    </source>
</evidence>
<evidence type="ECO:0000259" key="1">
    <source>
        <dbReference type="Pfam" id="PF22733"/>
    </source>
</evidence>
<gene>
    <name evidence="2" type="ORF">SAV14893_041770</name>
    <name evidence="3" type="ORF">SAV31267_045160</name>
</gene>
<sequence length="185" mass="20120">MDPVVLGTRPASSLVAPLVKKLFVREAPGAGPVDRPVRLSALVSFRGEQRSPAEKGVAKLAARLVREAVDSPGERPFPPDEKTAVTDVRSRRLLALGVRNSGQRTAPRGIGPRSGARFNGEYETHDMLSVLAPEVLTSPLRLRELTPRGVGGLAGLRALTTLRLHGARHRRRNRVMPACRRLTHN</sequence>
<accession>A0A4D4MSC7</accession>
<organism evidence="3 4">
    <name type="scientific">Streptomyces avermitilis</name>
    <dbReference type="NCBI Taxonomy" id="33903"/>
    <lineage>
        <taxon>Bacteria</taxon>
        <taxon>Bacillati</taxon>
        <taxon>Actinomycetota</taxon>
        <taxon>Actinomycetes</taxon>
        <taxon>Kitasatosporales</taxon>
        <taxon>Streptomycetaceae</taxon>
        <taxon>Streptomyces</taxon>
    </lineage>
</organism>
<dbReference type="EMBL" id="BJHX01000001">
    <property type="protein sequence ID" value="GDY64784.1"/>
    <property type="molecule type" value="Genomic_DNA"/>
</dbReference>
<evidence type="ECO:0000313" key="3">
    <source>
        <dbReference type="EMBL" id="GDY75031.1"/>
    </source>
</evidence>